<gene>
    <name evidence="1" type="ORF">D5086_013904</name>
</gene>
<comment type="caution">
    <text evidence="1">The sequence shown here is derived from an EMBL/GenBank/DDBJ whole genome shotgun (WGS) entry which is preliminary data.</text>
</comment>
<protein>
    <submittedName>
        <fullName evidence="1">Uncharacterized protein</fullName>
    </submittedName>
</protein>
<proteinExistence type="predicted"/>
<sequence length="152" mass="16830">MEHVAQSSQTDVHWCPRNIFSCASNDVGLCSNRLQQHQIGSRRYCLIGGWKANYCISQECCETPVTTAPPVPCLSNFISQTGAIVSESKANDDIKMGGGKQGKSTTEPVVSLVTFLILKRSGSYRKPTLSSQHPLSSEFNQEEISKWRVYDD</sequence>
<evidence type="ECO:0000313" key="1">
    <source>
        <dbReference type="EMBL" id="KAL3587037.1"/>
    </source>
</evidence>
<name>A0ACC4C7M0_POPAL</name>
<accession>A0ACC4C7M0</accession>
<keyword evidence="2" id="KW-1185">Reference proteome</keyword>
<dbReference type="EMBL" id="RCHU02000006">
    <property type="protein sequence ID" value="KAL3587037.1"/>
    <property type="molecule type" value="Genomic_DNA"/>
</dbReference>
<organism evidence="1 2">
    <name type="scientific">Populus alba</name>
    <name type="common">White poplar</name>
    <dbReference type="NCBI Taxonomy" id="43335"/>
    <lineage>
        <taxon>Eukaryota</taxon>
        <taxon>Viridiplantae</taxon>
        <taxon>Streptophyta</taxon>
        <taxon>Embryophyta</taxon>
        <taxon>Tracheophyta</taxon>
        <taxon>Spermatophyta</taxon>
        <taxon>Magnoliopsida</taxon>
        <taxon>eudicotyledons</taxon>
        <taxon>Gunneridae</taxon>
        <taxon>Pentapetalae</taxon>
        <taxon>rosids</taxon>
        <taxon>fabids</taxon>
        <taxon>Malpighiales</taxon>
        <taxon>Salicaceae</taxon>
        <taxon>Saliceae</taxon>
        <taxon>Populus</taxon>
    </lineage>
</organism>
<evidence type="ECO:0000313" key="2">
    <source>
        <dbReference type="Proteomes" id="UP000309997"/>
    </source>
</evidence>
<reference evidence="1 2" key="1">
    <citation type="journal article" date="2024" name="Plant Biotechnol. J.">
        <title>Genome and CRISPR/Cas9 system of a widespread forest tree (Populus alba) in the world.</title>
        <authorList>
            <person name="Liu Y.J."/>
            <person name="Jiang P.F."/>
            <person name="Han X.M."/>
            <person name="Li X.Y."/>
            <person name="Wang H.M."/>
            <person name="Wang Y.J."/>
            <person name="Wang X.X."/>
            <person name="Zeng Q.Y."/>
        </authorList>
    </citation>
    <scope>NUCLEOTIDE SEQUENCE [LARGE SCALE GENOMIC DNA]</scope>
    <source>
        <strain evidence="2">cv. PAL-ZL1</strain>
    </source>
</reference>
<dbReference type="Proteomes" id="UP000309997">
    <property type="component" value="Unassembled WGS sequence"/>
</dbReference>